<organism evidence="2 3">
    <name type="scientific">Rosa chinensis</name>
    <name type="common">China rose</name>
    <dbReference type="NCBI Taxonomy" id="74649"/>
    <lineage>
        <taxon>Eukaryota</taxon>
        <taxon>Viridiplantae</taxon>
        <taxon>Streptophyta</taxon>
        <taxon>Embryophyta</taxon>
        <taxon>Tracheophyta</taxon>
        <taxon>Spermatophyta</taxon>
        <taxon>Magnoliopsida</taxon>
        <taxon>eudicotyledons</taxon>
        <taxon>Gunneridae</taxon>
        <taxon>Pentapetalae</taxon>
        <taxon>rosids</taxon>
        <taxon>fabids</taxon>
        <taxon>Rosales</taxon>
        <taxon>Rosaceae</taxon>
        <taxon>Rosoideae</taxon>
        <taxon>Rosoideae incertae sedis</taxon>
        <taxon>Rosa</taxon>
    </lineage>
</organism>
<gene>
    <name evidence="2" type="ORF">RchiOBHm_Chr1g0352761</name>
</gene>
<sequence length="84" mass="9162">MQIRSARMVKETSPSHAVVVVVIVIDSGGGVRVIRMQSKVQRQKARRPNSRFIELSGLDGCYCGRLMIRQSCICSIVSGSVGIV</sequence>
<dbReference type="EMBL" id="PDCK01000039">
    <property type="protein sequence ID" value="PRQ57844.1"/>
    <property type="molecule type" value="Genomic_DNA"/>
</dbReference>
<dbReference type="AlphaFoldDB" id="A0A2P6SGM4"/>
<proteinExistence type="predicted"/>
<keyword evidence="1" id="KW-0472">Membrane</keyword>
<dbReference type="Proteomes" id="UP000238479">
    <property type="component" value="Chromosome 1"/>
</dbReference>
<protein>
    <submittedName>
        <fullName evidence="2">Uncharacterized protein</fullName>
    </submittedName>
</protein>
<accession>A0A2P6SGM4</accession>
<keyword evidence="3" id="KW-1185">Reference proteome</keyword>
<dbReference type="Gramene" id="PRQ57844">
    <property type="protein sequence ID" value="PRQ57844"/>
    <property type="gene ID" value="RchiOBHm_Chr1g0352761"/>
</dbReference>
<evidence type="ECO:0000256" key="1">
    <source>
        <dbReference type="SAM" id="Phobius"/>
    </source>
</evidence>
<evidence type="ECO:0000313" key="2">
    <source>
        <dbReference type="EMBL" id="PRQ57844.1"/>
    </source>
</evidence>
<name>A0A2P6SGM4_ROSCH</name>
<feature type="transmembrane region" description="Helical" evidence="1">
    <location>
        <begin position="15"/>
        <end position="34"/>
    </location>
</feature>
<evidence type="ECO:0000313" key="3">
    <source>
        <dbReference type="Proteomes" id="UP000238479"/>
    </source>
</evidence>
<comment type="caution">
    <text evidence="2">The sequence shown here is derived from an EMBL/GenBank/DDBJ whole genome shotgun (WGS) entry which is preliminary data.</text>
</comment>
<keyword evidence="1" id="KW-1133">Transmembrane helix</keyword>
<keyword evidence="1" id="KW-0812">Transmembrane</keyword>
<reference evidence="2 3" key="1">
    <citation type="journal article" date="2018" name="Nat. Genet.">
        <title>The Rosa genome provides new insights in the design of modern roses.</title>
        <authorList>
            <person name="Bendahmane M."/>
        </authorList>
    </citation>
    <scope>NUCLEOTIDE SEQUENCE [LARGE SCALE GENOMIC DNA]</scope>
    <source>
        <strain evidence="3">cv. Old Blush</strain>
    </source>
</reference>